<dbReference type="AlphaFoldDB" id="A0A1I7T744"/>
<dbReference type="GO" id="GO:0000729">
    <property type="term" value="P:DNA double-strand break processing"/>
    <property type="evidence" value="ECO:0007669"/>
    <property type="project" value="TreeGrafter"/>
</dbReference>
<dbReference type="PANTHER" id="PTHR46060:SF2">
    <property type="entry name" value="HISTONE-LYSINE N-METHYLTRANSFERASE SETMAR"/>
    <property type="match status" value="1"/>
</dbReference>
<dbReference type="GO" id="GO:0015074">
    <property type="term" value="P:DNA integration"/>
    <property type="evidence" value="ECO:0007669"/>
    <property type="project" value="TreeGrafter"/>
</dbReference>
<protein>
    <submittedName>
        <fullName evidence="3 4">HTH_48 domain-containing protein</fullName>
    </submittedName>
</protein>
<reference evidence="3 4" key="1">
    <citation type="submission" date="2016-11" db="UniProtKB">
        <authorList>
            <consortium name="WormBaseParasite"/>
        </authorList>
    </citation>
    <scope>IDENTIFICATION</scope>
</reference>
<evidence type="ECO:0000313" key="2">
    <source>
        <dbReference type="Proteomes" id="UP000095282"/>
    </source>
</evidence>
<dbReference type="GO" id="GO:0000014">
    <property type="term" value="F:single-stranded DNA endodeoxyribonuclease activity"/>
    <property type="evidence" value="ECO:0007669"/>
    <property type="project" value="TreeGrafter"/>
</dbReference>
<dbReference type="GO" id="GO:0035861">
    <property type="term" value="C:site of double-strand break"/>
    <property type="evidence" value="ECO:0007669"/>
    <property type="project" value="TreeGrafter"/>
</dbReference>
<dbReference type="Proteomes" id="UP000095282">
    <property type="component" value="Unplaced"/>
</dbReference>
<dbReference type="GO" id="GO:0006303">
    <property type="term" value="P:double-strand break repair via nonhomologous end joining"/>
    <property type="evidence" value="ECO:0007669"/>
    <property type="project" value="TreeGrafter"/>
</dbReference>
<keyword evidence="2" id="KW-1185">Reference proteome</keyword>
<dbReference type="InterPro" id="IPR041426">
    <property type="entry name" value="Mos1_HTH"/>
</dbReference>
<dbReference type="GO" id="GO:0003697">
    <property type="term" value="F:single-stranded DNA binding"/>
    <property type="evidence" value="ECO:0007669"/>
    <property type="project" value="TreeGrafter"/>
</dbReference>
<dbReference type="eggNOG" id="ENOG502RVIA">
    <property type="taxonomic scope" value="Eukaryota"/>
</dbReference>
<dbReference type="GO" id="GO:0044774">
    <property type="term" value="P:mitotic DNA integrity checkpoint signaling"/>
    <property type="evidence" value="ECO:0007669"/>
    <property type="project" value="TreeGrafter"/>
</dbReference>
<dbReference type="GO" id="GO:0003690">
    <property type="term" value="F:double-stranded DNA binding"/>
    <property type="evidence" value="ECO:0007669"/>
    <property type="project" value="TreeGrafter"/>
</dbReference>
<evidence type="ECO:0000259" key="1">
    <source>
        <dbReference type="Pfam" id="PF17906"/>
    </source>
</evidence>
<accession>A0A1I7T744</accession>
<dbReference type="InterPro" id="IPR052709">
    <property type="entry name" value="Transposase-MT_Hybrid"/>
</dbReference>
<dbReference type="WBParaSite" id="Csp11.Scaffold526.g3058.t1">
    <property type="protein sequence ID" value="Csp11.Scaffold526.g3058.t1"/>
    <property type="gene ID" value="Csp11.Scaffold526.g3058"/>
</dbReference>
<dbReference type="GO" id="GO:0044547">
    <property type="term" value="F:DNA topoisomerase binding"/>
    <property type="evidence" value="ECO:0007669"/>
    <property type="project" value="TreeGrafter"/>
</dbReference>
<evidence type="ECO:0000313" key="5">
    <source>
        <dbReference type="WBParaSite" id="Csp11.Scaffold526.g3058.t1"/>
    </source>
</evidence>
<dbReference type="PANTHER" id="PTHR46060">
    <property type="entry name" value="MARINER MOS1 TRANSPOSASE-LIKE PROTEIN"/>
    <property type="match status" value="1"/>
</dbReference>
<dbReference type="WBParaSite" id="Csp11.Scaffold485.g1925.t1">
    <property type="protein sequence ID" value="Csp11.Scaffold485.g1925.t1"/>
    <property type="gene ID" value="Csp11.Scaffold485.g1925"/>
</dbReference>
<feature type="domain" description="Mos1 transposase HTH" evidence="1">
    <location>
        <begin position="9"/>
        <end position="52"/>
    </location>
</feature>
<dbReference type="WBParaSite" id="Csp11.Scaffold50.g321.t1">
    <property type="protein sequence ID" value="Csp11.Scaffold50.g321.t1"/>
    <property type="gene ID" value="Csp11.Scaffold50.g321"/>
</dbReference>
<dbReference type="Gene3D" id="1.10.10.1450">
    <property type="match status" value="1"/>
</dbReference>
<sequence>MTDPKFLMRACLWYDFKKHTTSAASFRTLSEIFDDKVLTQTQVYEWFEQFKTSDDSLEDNGRGNPPQTIHNDILKQVIESDPSQTTRELAQ</sequence>
<dbReference type="GO" id="GO:0042800">
    <property type="term" value="F:histone H3K4 methyltransferase activity"/>
    <property type="evidence" value="ECO:0007669"/>
    <property type="project" value="TreeGrafter"/>
</dbReference>
<proteinExistence type="predicted"/>
<dbReference type="GO" id="GO:0031297">
    <property type="term" value="P:replication fork processing"/>
    <property type="evidence" value="ECO:0007669"/>
    <property type="project" value="TreeGrafter"/>
</dbReference>
<dbReference type="GO" id="GO:0046975">
    <property type="term" value="F:histone H3K36 methyltransferase activity"/>
    <property type="evidence" value="ECO:0007669"/>
    <property type="project" value="TreeGrafter"/>
</dbReference>
<dbReference type="GO" id="GO:0000793">
    <property type="term" value="C:condensed chromosome"/>
    <property type="evidence" value="ECO:0007669"/>
    <property type="project" value="TreeGrafter"/>
</dbReference>
<evidence type="ECO:0000313" key="4">
    <source>
        <dbReference type="WBParaSite" id="Csp11.Scaffold50.g321.t1"/>
    </source>
</evidence>
<dbReference type="GO" id="GO:0005634">
    <property type="term" value="C:nucleus"/>
    <property type="evidence" value="ECO:0007669"/>
    <property type="project" value="TreeGrafter"/>
</dbReference>
<organism evidence="2 5">
    <name type="scientific">Caenorhabditis tropicalis</name>
    <dbReference type="NCBI Taxonomy" id="1561998"/>
    <lineage>
        <taxon>Eukaryota</taxon>
        <taxon>Metazoa</taxon>
        <taxon>Ecdysozoa</taxon>
        <taxon>Nematoda</taxon>
        <taxon>Chromadorea</taxon>
        <taxon>Rhabditida</taxon>
        <taxon>Rhabditina</taxon>
        <taxon>Rhabditomorpha</taxon>
        <taxon>Rhabditoidea</taxon>
        <taxon>Rhabditidae</taxon>
        <taxon>Peloderinae</taxon>
        <taxon>Caenorhabditis</taxon>
    </lineage>
</organism>
<dbReference type="Pfam" id="PF17906">
    <property type="entry name" value="HTH_48"/>
    <property type="match status" value="1"/>
</dbReference>
<evidence type="ECO:0000313" key="3">
    <source>
        <dbReference type="WBParaSite" id="Csp11.Scaffold485.g1925.t1"/>
    </source>
</evidence>
<name>A0A1I7T744_9PELO</name>
<dbReference type="STRING" id="1561998.A0A1I7T744"/>